<dbReference type="Proteomes" id="UP000287908">
    <property type="component" value="Unassembled WGS sequence"/>
</dbReference>
<keyword evidence="1" id="KW-0732">Signal</keyword>
<proteinExistence type="predicted"/>
<evidence type="ECO:0000313" key="2">
    <source>
        <dbReference type="EMBL" id="RUO75433.1"/>
    </source>
</evidence>
<keyword evidence="3" id="KW-1185">Reference proteome</keyword>
<dbReference type="PROSITE" id="PS51257">
    <property type="entry name" value="PROKAR_LIPOPROTEIN"/>
    <property type="match status" value="1"/>
</dbReference>
<accession>A0A432ZBT8</accession>
<evidence type="ECO:0008006" key="4">
    <source>
        <dbReference type="Google" id="ProtNLM"/>
    </source>
</evidence>
<dbReference type="EMBL" id="PIQF01000003">
    <property type="protein sequence ID" value="RUO75433.1"/>
    <property type="molecule type" value="Genomic_DNA"/>
</dbReference>
<dbReference type="AlphaFoldDB" id="A0A432ZBT8"/>
<evidence type="ECO:0000256" key="1">
    <source>
        <dbReference type="SAM" id="SignalP"/>
    </source>
</evidence>
<feature type="signal peptide" evidence="1">
    <location>
        <begin position="1"/>
        <end position="19"/>
    </location>
</feature>
<feature type="chain" id="PRO_5019584048" description="DUF2846 domain-containing protein" evidence="1">
    <location>
        <begin position="20"/>
        <end position="170"/>
    </location>
</feature>
<name>A0A432ZBT8_9GAMM</name>
<gene>
    <name evidence="2" type="ORF">CWI81_10705</name>
</gene>
<organism evidence="2 3">
    <name type="scientific">Idiomarina seosinensis</name>
    <dbReference type="NCBI Taxonomy" id="281739"/>
    <lineage>
        <taxon>Bacteria</taxon>
        <taxon>Pseudomonadati</taxon>
        <taxon>Pseudomonadota</taxon>
        <taxon>Gammaproteobacteria</taxon>
        <taxon>Alteromonadales</taxon>
        <taxon>Idiomarinaceae</taxon>
        <taxon>Idiomarina</taxon>
    </lineage>
</organism>
<comment type="caution">
    <text evidence="2">The sequence shown here is derived from an EMBL/GenBank/DDBJ whole genome shotgun (WGS) entry which is preliminary data.</text>
</comment>
<sequence>MNKLWFSSAPIILFLSSCAFTPATPTIETTYDPYLETEMITAGPFDISYALSWDVNKGTSDGDSVYLIYFTRNGALDSQSTDWLYLENHELYFLIDNQSYHVGSGSHDGNVMTTSSGSPYALETLSYQVKPEFIRKLSQGKSISGRVGSTEFTMSSEQLSILEKFVSRHL</sequence>
<protein>
    <recommendedName>
        <fullName evidence="4">DUF2846 domain-containing protein</fullName>
    </recommendedName>
</protein>
<reference evidence="2 3" key="1">
    <citation type="journal article" date="2011" name="Front. Microbiol.">
        <title>Genomic signatures of strain selection and enhancement in Bacillus atrophaeus var. globigii, a historical biowarfare simulant.</title>
        <authorList>
            <person name="Gibbons H.S."/>
            <person name="Broomall S.M."/>
            <person name="McNew L.A."/>
            <person name="Daligault H."/>
            <person name="Chapman C."/>
            <person name="Bruce D."/>
            <person name="Karavis M."/>
            <person name="Krepps M."/>
            <person name="McGregor P.A."/>
            <person name="Hong C."/>
            <person name="Park K.H."/>
            <person name="Akmal A."/>
            <person name="Feldman A."/>
            <person name="Lin J.S."/>
            <person name="Chang W.E."/>
            <person name="Higgs B.W."/>
            <person name="Demirev P."/>
            <person name="Lindquist J."/>
            <person name="Liem A."/>
            <person name="Fochler E."/>
            <person name="Read T.D."/>
            <person name="Tapia R."/>
            <person name="Johnson S."/>
            <person name="Bishop-Lilly K.A."/>
            <person name="Detter C."/>
            <person name="Han C."/>
            <person name="Sozhamannan S."/>
            <person name="Rosenzweig C.N."/>
            <person name="Skowronski E.W."/>
        </authorList>
    </citation>
    <scope>NUCLEOTIDE SEQUENCE [LARGE SCALE GENOMIC DNA]</scope>
    <source>
        <strain evidence="2 3">CL-SP19</strain>
    </source>
</reference>
<evidence type="ECO:0000313" key="3">
    <source>
        <dbReference type="Proteomes" id="UP000287908"/>
    </source>
</evidence>